<sequence>MNTPYSPLHLMPSLYSMSTPPASMTHTTSPTTVNTMSLTLPTYTLANSTSASIVPLSTGLPQPPVWTLSPEAFNWQHAITDAINSSVKTMERHFPQTIGHPTTYEDLLDEVENTPFTQAVVDTPLPTKFHTPTFVKYDCTTDPHENICQYRQVMIGTIIPSNAQDAIMYKLFVQSLKGPAIQPIVLIVGYQ</sequence>
<comment type="caution">
    <text evidence="1">The sequence shown here is derived from an EMBL/GenBank/DDBJ whole genome shotgun (WGS) entry which is preliminary data.</text>
</comment>
<accession>A0AA88J2I2</accession>
<organism evidence="1 2">
    <name type="scientific">Ficus carica</name>
    <name type="common">Common fig</name>
    <dbReference type="NCBI Taxonomy" id="3494"/>
    <lineage>
        <taxon>Eukaryota</taxon>
        <taxon>Viridiplantae</taxon>
        <taxon>Streptophyta</taxon>
        <taxon>Embryophyta</taxon>
        <taxon>Tracheophyta</taxon>
        <taxon>Spermatophyta</taxon>
        <taxon>Magnoliopsida</taxon>
        <taxon>eudicotyledons</taxon>
        <taxon>Gunneridae</taxon>
        <taxon>Pentapetalae</taxon>
        <taxon>rosids</taxon>
        <taxon>fabids</taxon>
        <taxon>Rosales</taxon>
        <taxon>Moraceae</taxon>
        <taxon>Ficeae</taxon>
        <taxon>Ficus</taxon>
    </lineage>
</organism>
<evidence type="ECO:0000313" key="1">
    <source>
        <dbReference type="EMBL" id="GMN60410.1"/>
    </source>
</evidence>
<dbReference type="EMBL" id="BTGU01000098">
    <property type="protein sequence ID" value="GMN60410.1"/>
    <property type="molecule type" value="Genomic_DNA"/>
</dbReference>
<dbReference type="AlphaFoldDB" id="A0AA88J2I2"/>
<protein>
    <submittedName>
        <fullName evidence="1">Uncharacterized protein</fullName>
    </submittedName>
</protein>
<evidence type="ECO:0000313" key="2">
    <source>
        <dbReference type="Proteomes" id="UP001187192"/>
    </source>
</evidence>
<gene>
    <name evidence="1" type="ORF">TIFTF001_029498</name>
</gene>
<reference evidence="1" key="1">
    <citation type="submission" date="2023-07" db="EMBL/GenBank/DDBJ databases">
        <title>draft genome sequence of fig (Ficus carica).</title>
        <authorList>
            <person name="Takahashi T."/>
            <person name="Nishimura K."/>
        </authorList>
    </citation>
    <scope>NUCLEOTIDE SEQUENCE</scope>
</reference>
<dbReference type="Proteomes" id="UP001187192">
    <property type="component" value="Unassembled WGS sequence"/>
</dbReference>
<keyword evidence="2" id="KW-1185">Reference proteome</keyword>
<name>A0AA88J2I2_FICCA</name>
<proteinExistence type="predicted"/>